<reference evidence="1 2" key="1">
    <citation type="submission" date="2019-03" db="EMBL/GenBank/DDBJ databases">
        <title>Genomic Encyclopedia of Type Strains, Phase IV (KMG-V): Genome sequencing to study the core and pangenomes of soil and plant-associated prokaryotes.</title>
        <authorList>
            <person name="Whitman W."/>
        </authorList>
    </citation>
    <scope>NUCLEOTIDE SEQUENCE [LARGE SCALE GENOMIC DNA]</scope>
    <source>
        <strain evidence="1 2">FB403</strain>
    </source>
</reference>
<gene>
    <name evidence="1" type="ORF">EV131_114168</name>
</gene>
<dbReference type="Pfam" id="PF12532">
    <property type="entry name" value="DUF3732"/>
    <property type="match status" value="1"/>
</dbReference>
<sequence>MRFSNSLTARGVGFVAWTKGGDEKRLQEMEKDDDQVAMQQIVRFLFDETARQAGLQVILIEHAYIEEDPEYVAAVKGRWTKASGVKLIPSDWPLRN</sequence>
<comment type="caution">
    <text evidence="1">The sequence shown here is derived from an EMBL/GenBank/DDBJ whole genome shotgun (WGS) entry which is preliminary data.</text>
</comment>
<dbReference type="EMBL" id="SMBI01000014">
    <property type="protein sequence ID" value="TCU18661.1"/>
    <property type="molecule type" value="Genomic_DNA"/>
</dbReference>
<evidence type="ECO:0000313" key="2">
    <source>
        <dbReference type="Proteomes" id="UP000295021"/>
    </source>
</evidence>
<organism evidence="1 2">
    <name type="scientific">Rhizobium laguerreae</name>
    <dbReference type="NCBI Taxonomy" id="1076926"/>
    <lineage>
        <taxon>Bacteria</taxon>
        <taxon>Pseudomonadati</taxon>
        <taxon>Pseudomonadota</taxon>
        <taxon>Alphaproteobacteria</taxon>
        <taxon>Hyphomicrobiales</taxon>
        <taxon>Rhizobiaceae</taxon>
        <taxon>Rhizobium/Agrobacterium group</taxon>
        <taxon>Rhizobium</taxon>
    </lineage>
</organism>
<evidence type="ECO:0000313" key="1">
    <source>
        <dbReference type="EMBL" id="TCU18661.1"/>
    </source>
</evidence>
<dbReference type="InterPro" id="IPR022205">
    <property type="entry name" value="DUF3732"/>
</dbReference>
<protein>
    <submittedName>
        <fullName evidence="1">Uncharacterized protein DUF3732</fullName>
    </submittedName>
</protein>
<accession>A0AAX2QEK4</accession>
<dbReference type="RefSeq" id="WP_132613782.1">
    <property type="nucleotide sequence ID" value="NZ_SMBI01000014.1"/>
</dbReference>
<name>A0AAX2QEK4_9HYPH</name>
<dbReference type="Proteomes" id="UP000295021">
    <property type="component" value="Unassembled WGS sequence"/>
</dbReference>
<dbReference type="AlphaFoldDB" id="A0AAX2QEK4"/>
<proteinExistence type="predicted"/>